<dbReference type="InterPro" id="IPR036412">
    <property type="entry name" value="HAD-like_sf"/>
</dbReference>
<name>W9H2P5_9PROT</name>
<dbReference type="InterPro" id="IPR023198">
    <property type="entry name" value="PGP-like_dom2"/>
</dbReference>
<dbReference type="OrthoDB" id="414934at2"/>
<dbReference type="SUPFAM" id="SSF56784">
    <property type="entry name" value="HAD-like"/>
    <property type="match status" value="1"/>
</dbReference>
<dbReference type="InterPro" id="IPR006439">
    <property type="entry name" value="HAD-SF_hydro_IA"/>
</dbReference>
<reference evidence="1 2" key="1">
    <citation type="submission" date="2013-08" db="EMBL/GenBank/DDBJ databases">
        <title>The genome sequence of Skermanella stibiiresistens.</title>
        <authorList>
            <person name="Zhu W."/>
            <person name="Wang G."/>
        </authorList>
    </citation>
    <scope>NUCLEOTIDE SEQUENCE [LARGE SCALE GENOMIC DNA]</scope>
    <source>
        <strain evidence="1 2">SB22</strain>
    </source>
</reference>
<dbReference type="SFLD" id="SFLDG01129">
    <property type="entry name" value="C1.5:_HAD__Beta-PGM__Phosphata"/>
    <property type="match status" value="1"/>
</dbReference>
<accession>W9H2P5</accession>
<dbReference type="Proteomes" id="UP000019486">
    <property type="component" value="Unassembled WGS sequence"/>
</dbReference>
<dbReference type="InterPro" id="IPR044999">
    <property type="entry name" value="CbbY-like"/>
</dbReference>
<organism evidence="1 2">
    <name type="scientific">Skermanella stibiiresistens SB22</name>
    <dbReference type="NCBI Taxonomy" id="1385369"/>
    <lineage>
        <taxon>Bacteria</taxon>
        <taxon>Pseudomonadati</taxon>
        <taxon>Pseudomonadota</taxon>
        <taxon>Alphaproteobacteria</taxon>
        <taxon>Rhodospirillales</taxon>
        <taxon>Azospirillaceae</taxon>
        <taxon>Skermanella</taxon>
    </lineage>
</organism>
<dbReference type="PATRIC" id="fig|1385369.3.peg.3917"/>
<dbReference type="NCBIfam" id="TIGR01509">
    <property type="entry name" value="HAD-SF-IA-v3"/>
    <property type="match status" value="1"/>
</dbReference>
<dbReference type="STRING" id="1385369.N825_08695"/>
<dbReference type="PRINTS" id="PR00413">
    <property type="entry name" value="HADHALOGNASE"/>
</dbReference>
<dbReference type="SFLD" id="SFLDS00003">
    <property type="entry name" value="Haloacid_Dehalogenase"/>
    <property type="match status" value="1"/>
</dbReference>
<dbReference type="SFLD" id="SFLDG01135">
    <property type="entry name" value="C1.5.6:_HAD__Beta-PGM__Phospha"/>
    <property type="match status" value="1"/>
</dbReference>
<comment type="caution">
    <text evidence="1">The sequence shown here is derived from an EMBL/GenBank/DDBJ whole genome shotgun (WGS) entry which is preliminary data.</text>
</comment>
<dbReference type="Gene3D" id="1.10.150.240">
    <property type="entry name" value="Putative phosphatase, domain 2"/>
    <property type="match status" value="1"/>
</dbReference>
<dbReference type="GO" id="GO:0016787">
    <property type="term" value="F:hydrolase activity"/>
    <property type="evidence" value="ECO:0007669"/>
    <property type="project" value="InterPro"/>
</dbReference>
<dbReference type="RefSeq" id="WP_037455530.1">
    <property type="nucleotide sequence ID" value="NZ_AVFL01000014.1"/>
</dbReference>
<dbReference type="CDD" id="cd07528">
    <property type="entry name" value="HAD_CbbY-like"/>
    <property type="match status" value="1"/>
</dbReference>
<gene>
    <name evidence="1" type="ORF">N825_08695</name>
</gene>
<evidence type="ECO:0000313" key="2">
    <source>
        <dbReference type="Proteomes" id="UP000019486"/>
    </source>
</evidence>
<dbReference type="AlphaFoldDB" id="W9H2P5"/>
<sequence length="256" mass="27875">MTLRAIIFDVDGTLAETEEEHRRAFNETFGHFGLDWRWDRKLYAELLKVTGGKERIRDYVARHRPSCEGRVGPIVKAMHEAKTERYVANLGGGGIKLRPGVARLIREAKAAGLRLAVATTTSLPNVRILLTETLGPDALDLFEVIAAGDMVAAKKPAPDVYLLALDRLGLPAADCVAIEDSYNGVMSARRAGIAVLATSSEYTRFDDLRHAQGVVSDLGEPDAPYLHLGGVGSSHTHVTVDMLRRYYGLSTTFSAG</sequence>
<protein>
    <submittedName>
        <fullName evidence="1">CbbY</fullName>
    </submittedName>
</protein>
<dbReference type="Pfam" id="PF00702">
    <property type="entry name" value="Hydrolase"/>
    <property type="match status" value="1"/>
</dbReference>
<dbReference type="InterPro" id="IPR023214">
    <property type="entry name" value="HAD_sf"/>
</dbReference>
<dbReference type="SFLD" id="SFLDF00035">
    <property type="entry name" value="phosphoglycolate_phosphatase"/>
    <property type="match status" value="1"/>
</dbReference>
<proteinExistence type="predicted"/>
<dbReference type="PANTHER" id="PTHR42896:SF2">
    <property type="entry name" value="CBBY-LIKE PROTEIN"/>
    <property type="match status" value="1"/>
</dbReference>
<keyword evidence="2" id="KW-1185">Reference proteome</keyword>
<evidence type="ECO:0000313" key="1">
    <source>
        <dbReference type="EMBL" id="EWY39071.1"/>
    </source>
</evidence>
<dbReference type="EMBL" id="AVFL01000014">
    <property type="protein sequence ID" value="EWY39071.1"/>
    <property type="molecule type" value="Genomic_DNA"/>
</dbReference>
<dbReference type="Gene3D" id="3.40.50.1000">
    <property type="entry name" value="HAD superfamily/HAD-like"/>
    <property type="match status" value="1"/>
</dbReference>
<dbReference type="PANTHER" id="PTHR42896">
    <property type="entry name" value="XYLULOSE-1,5-BISPHOSPHATE (XUBP) PHOSPHATASE"/>
    <property type="match status" value="1"/>
</dbReference>